<gene>
    <name evidence="1" type="ORF">SAMN05216247_102485</name>
</gene>
<dbReference type="RefSeq" id="WP_069787821.1">
    <property type="nucleotide sequence ID" value="NZ_FNOX01000002.1"/>
</dbReference>
<dbReference type="EMBL" id="FNOX01000002">
    <property type="protein sequence ID" value="SDY03802.1"/>
    <property type="molecule type" value="Genomic_DNA"/>
</dbReference>
<dbReference type="AlphaFoldDB" id="A0A1H3GKD2"/>
<accession>A0A1H3GKD2</accession>
<proteinExistence type="predicted"/>
<evidence type="ECO:0000313" key="1">
    <source>
        <dbReference type="EMBL" id="SDY03802.1"/>
    </source>
</evidence>
<name>A0A1H3GKD2_9PSED</name>
<sequence>MQHNNSHTKMMACRQLAMEQNQKLFNQANALSNSAFDLLEHPDFDSEMFDEYLRLRGKAEALFREAIDHLGVLNKYFPAPIISAAAKDGKVAKREKEVA</sequence>
<dbReference type="Proteomes" id="UP000182902">
    <property type="component" value="Unassembled WGS sequence"/>
</dbReference>
<protein>
    <submittedName>
        <fullName evidence="1">Uncharacterized protein</fullName>
    </submittedName>
</protein>
<reference evidence="1 2" key="1">
    <citation type="submission" date="2016-10" db="EMBL/GenBank/DDBJ databases">
        <authorList>
            <person name="de Groot N.N."/>
        </authorList>
    </citation>
    <scope>NUCLEOTIDE SEQUENCE [LARGE SCALE GENOMIC DNA]</scope>
    <source>
        <strain evidence="1 2">ICMP 14252</strain>
    </source>
</reference>
<organism evidence="1 2">
    <name type="scientific">Pseudomonas salomonii</name>
    <dbReference type="NCBI Taxonomy" id="191391"/>
    <lineage>
        <taxon>Bacteria</taxon>
        <taxon>Pseudomonadati</taxon>
        <taxon>Pseudomonadota</taxon>
        <taxon>Gammaproteobacteria</taxon>
        <taxon>Pseudomonadales</taxon>
        <taxon>Pseudomonadaceae</taxon>
        <taxon>Pseudomonas</taxon>
    </lineage>
</organism>
<evidence type="ECO:0000313" key="2">
    <source>
        <dbReference type="Proteomes" id="UP000182902"/>
    </source>
</evidence>